<dbReference type="CDD" id="cd01647">
    <property type="entry name" value="RT_LTR"/>
    <property type="match status" value="1"/>
</dbReference>
<dbReference type="GO" id="GO:0071897">
    <property type="term" value="P:DNA biosynthetic process"/>
    <property type="evidence" value="ECO:0007669"/>
    <property type="project" value="UniProtKB-ARBA"/>
</dbReference>
<dbReference type="Gene3D" id="3.30.420.10">
    <property type="entry name" value="Ribonuclease H-like superfamily/Ribonuclease H"/>
    <property type="match status" value="2"/>
</dbReference>
<dbReference type="InterPro" id="IPR036397">
    <property type="entry name" value="RNaseH_sf"/>
</dbReference>
<sequence>MLLGFVGFSVGHLLLPFGENPCIANIKLVNFSRTDQWLNRGTVLGKLDTVEVMRKQLDEADRLNEPTVGLLSIADPTTPFADVINKQLPSADHRAVLHLQNRFSDCFASSNSDLGRSNIVQHRIDTMNSTPIHQPPYKSAWKQREVIESQVQDMIRDQVIEPSSGPWASPVVLVKKKDGSWRFCVDYRKLNAVTTRDVYPLPRIEDALSRLKGTRYFSIMDMQAGYWQDLDLEIVHRSGHLHLDADALSRNPVAPPEDTPEIPLLSLQTVDKESIKAEQEMSGWWRPIILGLREKDPTNLTRKLIRHYEIREGLLYHRVIKNGRAYYRLCLIPSLVEPVLLACNDDIAKQKKTCRKSEWDVTSDFYPATIPKSRDRTDRPLSLSRLKNKYVIIAIDYLTKWVIAQPVRSAKTKDVVDFFVRHVVLQHGAPSILISDRVTAAYHPQCNGLVERFNHTFAEMLSMYVSSCHDDWDEFIDFVVFAYNTSHQESTSVSLLYGREAVLPIDVVLGNNSNPIASGDDPSERIRNLAGHLETIRRIVRKRLDAVQNRQKERYDDHRKNVSFAVGSLVWIYRPYRKKGRSEKLLHRYHGPFKIVRKVSDLHYIVAPISGRRKLQERVHVANLKPCLQRRLTPLSKPAVTASNTINEKHQCFEKSQRWWPASTPNRM</sequence>
<feature type="domain" description="Integrase catalytic" evidence="1">
    <location>
        <begin position="367"/>
        <end position="512"/>
    </location>
</feature>
<keyword evidence="3" id="KW-1185">Reference proteome</keyword>
<evidence type="ECO:0000313" key="2">
    <source>
        <dbReference type="EMBL" id="KZS07756.1"/>
    </source>
</evidence>
<gene>
    <name evidence="2" type="ORF">APZ42_028454</name>
</gene>
<protein>
    <recommendedName>
        <fullName evidence="1">Integrase catalytic domain-containing protein</fullName>
    </recommendedName>
</protein>
<name>A0A164QHD3_9CRUS</name>
<dbReference type="PANTHER" id="PTHR37984:SF5">
    <property type="entry name" value="PROTEIN NYNRIN-LIKE"/>
    <property type="match status" value="1"/>
</dbReference>
<dbReference type="GO" id="GO:0015074">
    <property type="term" value="P:DNA integration"/>
    <property type="evidence" value="ECO:0007669"/>
    <property type="project" value="InterPro"/>
</dbReference>
<dbReference type="InterPro" id="IPR012337">
    <property type="entry name" value="RNaseH-like_sf"/>
</dbReference>
<dbReference type="InterPro" id="IPR050951">
    <property type="entry name" value="Retrovirus_Pol_polyprotein"/>
</dbReference>
<accession>A0A164QHD3</accession>
<dbReference type="InterPro" id="IPR043502">
    <property type="entry name" value="DNA/RNA_pol_sf"/>
</dbReference>
<dbReference type="GO" id="GO:0003676">
    <property type="term" value="F:nucleic acid binding"/>
    <property type="evidence" value="ECO:0007669"/>
    <property type="project" value="InterPro"/>
</dbReference>
<dbReference type="SUPFAM" id="SSF53098">
    <property type="entry name" value="Ribonuclease H-like"/>
    <property type="match status" value="1"/>
</dbReference>
<dbReference type="PANTHER" id="PTHR37984">
    <property type="entry name" value="PROTEIN CBG26694"/>
    <property type="match status" value="1"/>
</dbReference>
<dbReference type="Gene3D" id="3.10.10.10">
    <property type="entry name" value="HIV Type 1 Reverse Transcriptase, subunit A, domain 1"/>
    <property type="match status" value="1"/>
</dbReference>
<evidence type="ECO:0000313" key="3">
    <source>
        <dbReference type="Proteomes" id="UP000076858"/>
    </source>
</evidence>
<evidence type="ECO:0000259" key="1">
    <source>
        <dbReference type="PROSITE" id="PS50994"/>
    </source>
</evidence>
<dbReference type="SUPFAM" id="SSF56672">
    <property type="entry name" value="DNA/RNA polymerases"/>
    <property type="match status" value="1"/>
</dbReference>
<dbReference type="Proteomes" id="UP000076858">
    <property type="component" value="Unassembled WGS sequence"/>
</dbReference>
<dbReference type="STRING" id="35525.A0A164QHD3"/>
<dbReference type="InterPro" id="IPR043128">
    <property type="entry name" value="Rev_trsase/Diguanyl_cyclase"/>
</dbReference>
<dbReference type="GO" id="GO:0042575">
    <property type="term" value="C:DNA polymerase complex"/>
    <property type="evidence" value="ECO:0007669"/>
    <property type="project" value="UniProtKB-ARBA"/>
</dbReference>
<proteinExistence type="predicted"/>
<comment type="caution">
    <text evidence="2">The sequence shown here is derived from an EMBL/GenBank/DDBJ whole genome shotgun (WGS) entry which is preliminary data.</text>
</comment>
<dbReference type="EMBL" id="LRGB01002408">
    <property type="protein sequence ID" value="KZS07756.1"/>
    <property type="molecule type" value="Genomic_DNA"/>
</dbReference>
<dbReference type="PROSITE" id="PS50994">
    <property type="entry name" value="INTEGRASE"/>
    <property type="match status" value="1"/>
</dbReference>
<dbReference type="InterPro" id="IPR001584">
    <property type="entry name" value="Integrase_cat-core"/>
</dbReference>
<dbReference type="Gene3D" id="3.30.70.270">
    <property type="match status" value="1"/>
</dbReference>
<dbReference type="AlphaFoldDB" id="A0A164QHD3"/>
<reference evidence="2 3" key="1">
    <citation type="submission" date="2016-03" db="EMBL/GenBank/DDBJ databases">
        <title>EvidentialGene: Evidence-directed Construction of Genes on Genomes.</title>
        <authorList>
            <person name="Gilbert D.G."/>
            <person name="Choi J.-H."/>
            <person name="Mockaitis K."/>
            <person name="Colbourne J."/>
            <person name="Pfrender M."/>
        </authorList>
    </citation>
    <scope>NUCLEOTIDE SEQUENCE [LARGE SCALE GENOMIC DNA]</scope>
    <source>
        <strain evidence="2 3">Xinb3</strain>
        <tissue evidence="2">Complete organism</tissue>
    </source>
</reference>
<organism evidence="2 3">
    <name type="scientific">Daphnia magna</name>
    <dbReference type="NCBI Taxonomy" id="35525"/>
    <lineage>
        <taxon>Eukaryota</taxon>
        <taxon>Metazoa</taxon>
        <taxon>Ecdysozoa</taxon>
        <taxon>Arthropoda</taxon>
        <taxon>Crustacea</taxon>
        <taxon>Branchiopoda</taxon>
        <taxon>Diplostraca</taxon>
        <taxon>Cladocera</taxon>
        <taxon>Anomopoda</taxon>
        <taxon>Daphniidae</taxon>
        <taxon>Daphnia</taxon>
    </lineage>
</organism>